<dbReference type="EMBL" id="CP066831">
    <property type="protein sequence ID" value="QQM45227.1"/>
    <property type="molecule type" value="Genomic_DNA"/>
</dbReference>
<dbReference type="RefSeq" id="WP_200400036.1">
    <property type="nucleotide sequence ID" value="NZ_CP066831.1"/>
</dbReference>
<evidence type="ECO:0000313" key="1">
    <source>
        <dbReference type="EMBL" id="QQM45227.1"/>
    </source>
</evidence>
<accession>A0A7T7L2G1</accession>
<organism evidence="1 2">
    <name type="scientific">Streptomyces liliifuscus</name>
    <dbReference type="NCBI Taxonomy" id="2797636"/>
    <lineage>
        <taxon>Bacteria</taxon>
        <taxon>Bacillati</taxon>
        <taxon>Actinomycetota</taxon>
        <taxon>Actinomycetes</taxon>
        <taxon>Kitasatosporales</taxon>
        <taxon>Streptomycetaceae</taxon>
        <taxon>Streptomyces</taxon>
    </lineage>
</organism>
<dbReference type="AlphaFoldDB" id="A0A7T7L2G1"/>
<name>A0A7T7L2G1_9ACTN</name>
<evidence type="ECO:0000313" key="2">
    <source>
        <dbReference type="Proteomes" id="UP000595636"/>
    </source>
</evidence>
<dbReference type="Proteomes" id="UP000595636">
    <property type="component" value="Chromosome"/>
</dbReference>
<keyword evidence="2" id="KW-1185">Reference proteome</keyword>
<sequence length="149" mass="15457">MADITFNIALGKVASLAALTGGANDALIMVPLEATGLVADSVMRDYDTLSDLLAGASNEQATIGRKTLTGVTVNVNDTDNRIDLDADAVTWTAPTGNPVGALVICYDPDTTSGTDADLIPLTKHGITWTPDGNNFTLNIADFFRANSAA</sequence>
<proteinExistence type="predicted"/>
<protein>
    <submittedName>
        <fullName evidence="1">Uncharacterized protein</fullName>
    </submittedName>
</protein>
<dbReference type="KEGG" id="slf:JEQ17_41350"/>
<gene>
    <name evidence="1" type="ORF">JEQ17_41350</name>
</gene>
<reference evidence="1 2" key="1">
    <citation type="submission" date="2020-12" db="EMBL/GenBank/DDBJ databases">
        <title>A novel species.</title>
        <authorList>
            <person name="Li K."/>
        </authorList>
    </citation>
    <scope>NUCLEOTIDE SEQUENCE [LARGE SCALE GENOMIC DNA]</scope>
    <source>
        <strain evidence="1 2">ZYC-3</strain>
    </source>
</reference>